<evidence type="ECO:0000256" key="2">
    <source>
        <dbReference type="ARBA" id="ARBA00022603"/>
    </source>
</evidence>
<dbReference type="InterPro" id="IPR002792">
    <property type="entry name" value="TRAM_dom"/>
</dbReference>
<evidence type="ECO:0000256" key="4">
    <source>
        <dbReference type="ARBA" id="ARBA00022691"/>
    </source>
</evidence>
<dbReference type="GO" id="GO:0070475">
    <property type="term" value="P:rRNA base methylation"/>
    <property type="evidence" value="ECO:0007669"/>
    <property type="project" value="TreeGrafter"/>
</dbReference>
<keyword evidence="2 6" id="KW-0489">Methyltransferase</keyword>
<keyword evidence="4" id="KW-0949">S-adenosyl-L-methionine</keyword>
<dbReference type="FunFam" id="2.40.50.140:FF:000097">
    <property type="entry name" value="23S rRNA (uracil(1939)-C(5))-methyltransferase RlmD"/>
    <property type="match status" value="1"/>
</dbReference>
<evidence type="ECO:0000313" key="6">
    <source>
        <dbReference type="EMBL" id="VAW42278.1"/>
    </source>
</evidence>
<keyword evidence="1" id="KW-0004">4Fe-4S</keyword>
<evidence type="ECO:0000256" key="3">
    <source>
        <dbReference type="ARBA" id="ARBA00022679"/>
    </source>
</evidence>
<dbReference type="Gene3D" id="2.40.50.140">
    <property type="entry name" value="Nucleic acid-binding proteins"/>
    <property type="match status" value="1"/>
</dbReference>
<dbReference type="InterPro" id="IPR029063">
    <property type="entry name" value="SAM-dependent_MTases_sf"/>
</dbReference>
<dbReference type="InterPro" id="IPR012340">
    <property type="entry name" value="NA-bd_OB-fold"/>
</dbReference>
<accession>A0A3B0VF79</accession>
<keyword evidence="1" id="KW-0479">Metal-binding</keyword>
<keyword evidence="1" id="KW-0411">Iron-sulfur</keyword>
<keyword evidence="1" id="KW-0408">Iron</keyword>
<dbReference type="GO" id="GO:0051539">
    <property type="term" value="F:4 iron, 4 sulfur cluster binding"/>
    <property type="evidence" value="ECO:0007669"/>
    <property type="project" value="UniProtKB-KW"/>
</dbReference>
<dbReference type="PANTHER" id="PTHR11061:SF49">
    <property type="entry name" value="23S RRNA (URACIL(1939)-C(5))-METHYLTRANSFERASE RLMD"/>
    <property type="match status" value="1"/>
</dbReference>
<dbReference type="Pfam" id="PF01938">
    <property type="entry name" value="TRAM"/>
    <property type="match status" value="1"/>
</dbReference>
<dbReference type="PANTHER" id="PTHR11061">
    <property type="entry name" value="RNA M5U METHYLTRANSFERASE"/>
    <property type="match status" value="1"/>
</dbReference>
<dbReference type="GO" id="GO:0070041">
    <property type="term" value="F:rRNA (uridine-C5-)-methyltransferase activity"/>
    <property type="evidence" value="ECO:0007669"/>
    <property type="project" value="TreeGrafter"/>
</dbReference>
<name>A0A3B0VF79_9ZZZZ</name>
<dbReference type="SUPFAM" id="SSF50249">
    <property type="entry name" value="Nucleic acid-binding proteins"/>
    <property type="match status" value="1"/>
</dbReference>
<dbReference type="EMBL" id="UOEW01000355">
    <property type="protein sequence ID" value="VAW42278.1"/>
    <property type="molecule type" value="Genomic_DNA"/>
</dbReference>
<protein>
    <submittedName>
        <fullName evidence="6">23S rRNA (Uracil(1939)-C(5))-methyltransferase</fullName>
        <ecNumber evidence="6">2.1.1.190</ecNumber>
    </submittedName>
</protein>
<dbReference type="PROSITE" id="PS51687">
    <property type="entry name" value="SAM_MT_RNA_M5U"/>
    <property type="match status" value="1"/>
</dbReference>
<evidence type="ECO:0000256" key="1">
    <source>
        <dbReference type="ARBA" id="ARBA00022485"/>
    </source>
</evidence>
<keyword evidence="3 6" id="KW-0808">Transferase</keyword>
<feature type="domain" description="TRAM" evidence="5">
    <location>
        <begin position="13"/>
        <end position="71"/>
    </location>
</feature>
<reference evidence="6" key="1">
    <citation type="submission" date="2018-06" db="EMBL/GenBank/DDBJ databases">
        <authorList>
            <person name="Zhirakovskaya E."/>
        </authorList>
    </citation>
    <scope>NUCLEOTIDE SEQUENCE</scope>
</reference>
<proteinExistence type="predicted"/>
<dbReference type="EC" id="2.1.1.190" evidence="6"/>
<feature type="non-terminal residue" evidence="6">
    <location>
        <position position="275"/>
    </location>
</feature>
<organism evidence="6">
    <name type="scientific">hydrothermal vent metagenome</name>
    <dbReference type="NCBI Taxonomy" id="652676"/>
    <lineage>
        <taxon>unclassified sequences</taxon>
        <taxon>metagenomes</taxon>
        <taxon>ecological metagenomes</taxon>
    </lineage>
</organism>
<dbReference type="Gene3D" id="2.40.50.1070">
    <property type="match status" value="1"/>
</dbReference>
<dbReference type="SUPFAM" id="SSF53335">
    <property type="entry name" value="S-adenosyl-L-methionine-dependent methyltransferases"/>
    <property type="match status" value="1"/>
</dbReference>
<evidence type="ECO:0000259" key="5">
    <source>
        <dbReference type="PROSITE" id="PS50926"/>
    </source>
</evidence>
<gene>
    <name evidence="6" type="ORF">MNBD_GAMMA01-1885</name>
</gene>
<dbReference type="InterPro" id="IPR010280">
    <property type="entry name" value="U5_MeTrfase_fam"/>
</dbReference>
<dbReference type="AlphaFoldDB" id="A0A3B0VF79"/>
<sequence>MANQIIMPRQRRRKLIEQPVEVTIVDLSHDGRGIARIDGKVMFVSGALPAEKVMVKHTGGNKNFEEGIAVEILEPSPDRVVAKCKFYSICNGCSMMHLAPAKQIEFKQNTLKQNLLKMAKLQPETWLQALTDESWHYRRRARLSVRWVAAKDRVLVGFREKNGRYVADMDYCEILQQPLDKLLNPLALMIETLRIKQHIAQIEVAIADNDVALIIRHLKPIGIKDEEIILSFAKKYKVRIYSQSKGPKTIFEITPTSSLALYFDMPKYNLRMEFL</sequence>
<dbReference type="PROSITE" id="PS50926">
    <property type="entry name" value="TRAM"/>
    <property type="match status" value="1"/>
</dbReference>